<sequence length="163" mass="17554">MVTSPKVVLITGCSKGGIGFSLCEEFASQGCKVYATARKLESMEGFAHENIEQLKLDVTSDEDVHEVISTVIEREGRIDVVVNNAGAACMGPLIDISMDDIRRTYETNTFSIIRMAKAIIPYMAARKSGTIVNIGSVVGETPTPWSGVYASTKSAWSSSVRAL</sequence>
<dbReference type="GO" id="GO:0005783">
    <property type="term" value="C:endoplasmic reticulum"/>
    <property type="evidence" value="ECO:0007669"/>
    <property type="project" value="TreeGrafter"/>
</dbReference>
<keyword evidence="4" id="KW-1185">Reference proteome</keyword>
<dbReference type="PRINTS" id="PR00080">
    <property type="entry name" value="SDRFAMILY"/>
</dbReference>
<dbReference type="STRING" id="5627.A0A1C7MPA1"/>
<dbReference type="OMA" id="MEGFAHE"/>
<keyword evidence="2" id="KW-0560">Oxidoreductase</keyword>
<dbReference type="PANTHER" id="PTHR44169:SF6">
    <property type="entry name" value="NADPH-DEPENDENT 1-ACYLDIHYDROXYACETONE PHOSPHATE REDUCTASE"/>
    <property type="match status" value="1"/>
</dbReference>
<evidence type="ECO:0000256" key="1">
    <source>
        <dbReference type="ARBA" id="ARBA00006484"/>
    </source>
</evidence>
<comment type="similarity">
    <text evidence="1">Belongs to the short-chain dehydrogenases/reductases (SDR) family.</text>
</comment>
<dbReference type="OrthoDB" id="2102561at2759"/>
<dbReference type="SUPFAM" id="SSF51735">
    <property type="entry name" value="NAD(P)-binding Rossmann-fold domains"/>
    <property type="match status" value="1"/>
</dbReference>
<dbReference type="GO" id="GO:0016491">
    <property type="term" value="F:oxidoreductase activity"/>
    <property type="evidence" value="ECO:0007669"/>
    <property type="project" value="UniProtKB-KW"/>
</dbReference>
<dbReference type="AlphaFoldDB" id="A0A1C7MPA1"/>
<evidence type="ECO:0000313" key="4">
    <source>
        <dbReference type="Proteomes" id="UP000092993"/>
    </source>
</evidence>
<dbReference type="InterPro" id="IPR002347">
    <property type="entry name" value="SDR_fam"/>
</dbReference>
<protein>
    <submittedName>
        <fullName evidence="3">NADPH-dependent 1-acyldihydroxyacetone phosphate reductase</fullName>
    </submittedName>
</protein>
<dbReference type="EMBL" id="LUGG01000001">
    <property type="protein sequence ID" value="OBZ78692.1"/>
    <property type="molecule type" value="Genomic_DNA"/>
</dbReference>
<reference evidence="3 4" key="1">
    <citation type="submission" date="2016-03" db="EMBL/GenBank/DDBJ databases">
        <title>Whole genome sequencing of Grifola frondosa 9006-11.</title>
        <authorList>
            <person name="Min B."/>
            <person name="Park H."/>
            <person name="Kim J.-G."/>
            <person name="Cho H."/>
            <person name="Oh Y.-L."/>
            <person name="Kong W.-S."/>
            <person name="Choi I.-G."/>
        </authorList>
    </citation>
    <scope>NUCLEOTIDE SEQUENCE [LARGE SCALE GENOMIC DNA]</scope>
    <source>
        <strain evidence="3 4">9006-11</strain>
    </source>
</reference>
<dbReference type="PRINTS" id="PR00081">
    <property type="entry name" value="GDHRDH"/>
</dbReference>
<dbReference type="InterPro" id="IPR036291">
    <property type="entry name" value="NAD(P)-bd_dom_sf"/>
</dbReference>
<dbReference type="Gene3D" id="3.40.50.720">
    <property type="entry name" value="NAD(P)-binding Rossmann-like Domain"/>
    <property type="match status" value="1"/>
</dbReference>
<accession>A0A1C7MPA1</accession>
<proteinExistence type="inferred from homology"/>
<evidence type="ECO:0000256" key="2">
    <source>
        <dbReference type="ARBA" id="ARBA00023002"/>
    </source>
</evidence>
<dbReference type="PANTHER" id="PTHR44169">
    <property type="entry name" value="NADPH-DEPENDENT 1-ACYLDIHYDROXYACETONE PHOSPHATE REDUCTASE"/>
    <property type="match status" value="1"/>
</dbReference>
<organism evidence="3 4">
    <name type="scientific">Grifola frondosa</name>
    <name type="common">Maitake</name>
    <name type="synonym">Polyporus frondosus</name>
    <dbReference type="NCBI Taxonomy" id="5627"/>
    <lineage>
        <taxon>Eukaryota</taxon>
        <taxon>Fungi</taxon>
        <taxon>Dikarya</taxon>
        <taxon>Basidiomycota</taxon>
        <taxon>Agaricomycotina</taxon>
        <taxon>Agaricomycetes</taxon>
        <taxon>Polyporales</taxon>
        <taxon>Grifolaceae</taxon>
        <taxon>Grifola</taxon>
    </lineage>
</organism>
<dbReference type="Proteomes" id="UP000092993">
    <property type="component" value="Unassembled WGS sequence"/>
</dbReference>
<gene>
    <name evidence="3" type="primary">ayr1</name>
    <name evidence="3" type="ORF">A0H81_01471</name>
</gene>
<comment type="caution">
    <text evidence="3">The sequence shown here is derived from an EMBL/GenBank/DDBJ whole genome shotgun (WGS) entry which is preliminary data.</text>
</comment>
<name>A0A1C7MPA1_GRIFR</name>
<evidence type="ECO:0000313" key="3">
    <source>
        <dbReference type="EMBL" id="OBZ78692.1"/>
    </source>
</evidence>
<dbReference type="Pfam" id="PF00106">
    <property type="entry name" value="adh_short"/>
    <property type="match status" value="1"/>
</dbReference>